<keyword evidence="3" id="KW-1185">Reference proteome</keyword>
<sequence>MNNTSTTTNTRTPPLPTRMDGTRHRQETPTPPNLFVETIKVMVEGRVYRVPSYHLLTSRMIREGLQIVHGDDTERSIDLTFHANREDFENLIEVLYPSNITFDKSPRGRIWLSALKLATRLEMKATRAASIYAIMHNAVGDMGTMEKVLVGQAHGVPSLFCQGCEEFVLRSDTPTIAELLLLKGPGARLMLLREERIQMQLQGVRRCFDAAKRVGEVFKEDLEKLEDIEKRMSAGGRRSSEGSVNGSCPRDLDASKERITKRARMN</sequence>
<organism evidence="2 3">
    <name type="scientific">Cyclocybe aegerita</name>
    <name type="common">Black poplar mushroom</name>
    <name type="synonym">Agrocybe aegerita</name>
    <dbReference type="NCBI Taxonomy" id="1973307"/>
    <lineage>
        <taxon>Eukaryota</taxon>
        <taxon>Fungi</taxon>
        <taxon>Dikarya</taxon>
        <taxon>Basidiomycota</taxon>
        <taxon>Agaricomycotina</taxon>
        <taxon>Agaricomycetes</taxon>
        <taxon>Agaricomycetidae</taxon>
        <taxon>Agaricales</taxon>
        <taxon>Agaricineae</taxon>
        <taxon>Bolbitiaceae</taxon>
        <taxon>Cyclocybe</taxon>
    </lineage>
</organism>
<dbReference type="OrthoDB" id="2938294at2759"/>
<dbReference type="Proteomes" id="UP000467700">
    <property type="component" value="Unassembled WGS sequence"/>
</dbReference>
<evidence type="ECO:0000313" key="3">
    <source>
        <dbReference type="Proteomes" id="UP000467700"/>
    </source>
</evidence>
<dbReference type="EMBL" id="CACVBS010000029">
    <property type="protein sequence ID" value="CAA7260427.1"/>
    <property type="molecule type" value="Genomic_DNA"/>
</dbReference>
<proteinExistence type="predicted"/>
<evidence type="ECO:0000256" key="1">
    <source>
        <dbReference type="SAM" id="MobiDB-lite"/>
    </source>
</evidence>
<accession>A0A8S0XMH9</accession>
<feature type="region of interest" description="Disordered" evidence="1">
    <location>
        <begin position="1"/>
        <end position="31"/>
    </location>
</feature>
<dbReference type="AlphaFoldDB" id="A0A8S0XMH9"/>
<comment type="caution">
    <text evidence="2">The sequence shown here is derived from an EMBL/GenBank/DDBJ whole genome shotgun (WGS) entry which is preliminary data.</text>
</comment>
<gene>
    <name evidence="2" type="ORF">AAE3_LOCUS2728</name>
</gene>
<feature type="compositionally biased region" description="Low complexity" evidence="1">
    <location>
        <begin position="1"/>
        <end position="12"/>
    </location>
</feature>
<reference evidence="2 3" key="1">
    <citation type="submission" date="2020-01" db="EMBL/GenBank/DDBJ databases">
        <authorList>
            <person name="Gupta K D."/>
        </authorList>
    </citation>
    <scope>NUCLEOTIDE SEQUENCE [LARGE SCALE GENOMIC DNA]</scope>
</reference>
<evidence type="ECO:0000313" key="2">
    <source>
        <dbReference type="EMBL" id="CAA7260427.1"/>
    </source>
</evidence>
<evidence type="ECO:0008006" key="4">
    <source>
        <dbReference type="Google" id="ProtNLM"/>
    </source>
</evidence>
<protein>
    <recommendedName>
        <fullName evidence="4">BTB domain-containing protein</fullName>
    </recommendedName>
</protein>
<feature type="compositionally biased region" description="Basic and acidic residues" evidence="1">
    <location>
        <begin position="250"/>
        <end position="260"/>
    </location>
</feature>
<feature type="region of interest" description="Disordered" evidence="1">
    <location>
        <begin position="231"/>
        <end position="266"/>
    </location>
</feature>
<name>A0A8S0XMH9_CYCAE</name>